<keyword evidence="1" id="KW-0614">Plasmid</keyword>
<dbReference type="HOGENOM" id="CLU_3363663_0_0_12"/>
<geneLocation type="plasmid" evidence="1">
    <name>unnamed</name>
</geneLocation>
<evidence type="ECO:0000313" key="1">
    <source>
        <dbReference type="EMBL" id="AHH05991.1"/>
    </source>
</evidence>
<proteinExistence type="predicted"/>
<protein>
    <submittedName>
        <fullName evidence="1">Uncharacterized protein</fullName>
    </submittedName>
</protein>
<gene>
    <name evidence="1" type="ORF">BOM_1448</name>
</gene>
<sequence>MMKLIMFIIKYDVLFKNLTKTIKRLEKPKIGFIFI</sequence>
<reference evidence="1" key="1">
    <citation type="submission" date="2013-02" db="EMBL/GenBank/DDBJ databases">
        <title>Comparative genomics of Borrelia species.</title>
        <authorList>
            <person name="Schwan T.G."/>
            <person name="Raffel S.J."/>
            <person name="Porcella S.F."/>
        </authorList>
    </citation>
    <scope>NUCLEOTIDE SEQUENCE</scope>
    <source>
        <strain evidence="1">FR64b</strain>
        <plasmid evidence="1">unnamed</plasmid>
    </source>
</reference>
<dbReference type="AlphaFoldDB" id="W5SLN1"/>
<accession>W5SLN1</accession>
<dbReference type="EMBL" id="CP004251">
    <property type="protein sequence ID" value="AHH05991.1"/>
    <property type="molecule type" value="Genomic_DNA"/>
</dbReference>
<organism evidence="1">
    <name type="scientific">Borrelia miyamotoi FR64b</name>
    <dbReference type="NCBI Taxonomy" id="1292392"/>
    <lineage>
        <taxon>Bacteria</taxon>
        <taxon>Pseudomonadati</taxon>
        <taxon>Spirochaetota</taxon>
        <taxon>Spirochaetia</taxon>
        <taxon>Spirochaetales</taxon>
        <taxon>Borreliaceae</taxon>
        <taxon>Borrelia</taxon>
    </lineage>
</organism>
<name>W5SLN1_9SPIR</name>